<organism evidence="2 3">
    <name type="scientific">Gnathostoma spinigerum</name>
    <dbReference type="NCBI Taxonomy" id="75299"/>
    <lineage>
        <taxon>Eukaryota</taxon>
        <taxon>Metazoa</taxon>
        <taxon>Ecdysozoa</taxon>
        <taxon>Nematoda</taxon>
        <taxon>Chromadorea</taxon>
        <taxon>Rhabditida</taxon>
        <taxon>Spirurina</taxon>
        <taxon>Gnathostomatomorpha</taxon>
        <taxon>Gnathostomatoidea</taxon>
        <taxon>Gnathostomatidae</taxon>
        <taxon>Gnathostoma</taxon>
    </lineage>
</organism>
<protein>
    <submittedName>
        <fullName evidence="2">Uncharacterized protein</fullName>
    </submittedName>
</protein>
<comment type="caution">
    <text evidence="2">The sequence shown here is derived from an EMBL/GenBank/DDBJ whole genome shotgun (WGS) entry which is preliminary data.</text>
</comment>
<evidence type="ECO:0000313" key="2">
    <source>
        <dbReference type="EMBL" id="MFH4983272.1"/>
    </source>
</evidence>
<proteinExistence type="predicted"/>
<keyword evidence="3" id="KW-1185">Reference proteome</keyword>
<feature type="region of interest" description="Disordered" evidence="1">
    <location>
        <begin position="80"/>
        <end position="109"/>
    </location>
</feature>
<feature type="compositionally biased region" description="Low complexity" evidence="1">
    <location>
        <begin position="86"/>
        <end position="108"/>
    </location>
</feature>
<gene>
    <name evidence="2" type="ORF">AB6A40_009981</name>
</gene>
<evidence type="ECO:0000256" key="1">
    <source>
        <dbReference type="SAM" id="MobiDB-lite"/>
    </source>
</evidence>
<dbReference type="AlphaFoldDB" id="A0ABD6F1V2"/>
<dbReference type="Proteomes" id="UP001608902">
    <property type="component" value="Unassembled WGS sequence"/>
</dbReference>
<name>A0ABD6F1V2_9BILA</name>
<accession>A0ABD6F1V2</accession>
<reference evidence="2 3" key="1">
    <citation type="submission" date="2024-08" db="EMBL/GenBank/DDBJ databases">
        <title>Gnathostoma spinigerum genome.</title>
        <authorList>
            <person name="Gonzalez-Bertolin B."/>
            <person name="Monzon S."/>
            <person name="Zaballos A."/>
            <person name="Jimenez P."/>
            <person name="Dekumyoy P."/>
            <person name="Varona S."/>
            <person name="Cuesta I."/>
            <person name="Sumanam S."/>
            <person name="Adisakwattana P."/>
            <person name="Gasser R.B."/>
            <person name="Hernandez-Gonzalez A."/>
            <person name="Young N.D."/>
            <person name="Perteguer M.J."/>
        </authorList>
    </citation>
    <scope>NUCLEOTIDE SEQUENCE [LARGE SCALE GENOMIC DNA]</scope>
    <source>
        <strain evidence="2">AL3</strain>
        <tissue evidence="2">Liver</tissue>
    </source>
</reference>
<dbReference type="EMBL" id="JBGFUD010011663">
    <property type="protein sequence ID" value="MFH4983272.1"/>
    <property type="molecule type" value="Genomic_DNA"/>
</dbReference>
<evidence type="ECO:0000313" key="3">
    <source>
        <dbReference type="Proteomes" id="UP001608902"/>
    </source>
</evidence>
<sequence>MKKEWILNEEQLRRRKNSRLNHMQQVTHGNSSGASNARIPVSVATSANMVSSAPNTPSSVSAPHIRRGTDQQMVSPPIVNPFQMLSPSGSTASPSVLSSSSPDSPTRSILLGLPQIDNNGDAYESNMMRLQRQQAAANAAFANLRRNGCGPILSQGSTSTVSRTVDQFSVKSEPHVTMSVEEYQALIKAAKAGGAVLPGSGAPAVVPTFGEDIKRNVYSPTEHESLINIGNSHGIIRPTLIQGSQLTDFTDLSVAASNTVRSNFKLTPEMEKKVKYIHDTIQSELNLDSPQTTEPEALKNAMYGEGESRLNYQLNSAELRALDITMRAYETGYSSIA</sequence>